<protein>
    <submittedName>
        <fullName evidence="1">Uncharacterized protein</fullName>
    </submittedName>
</protein>
<sequence>MQHKTIPLVALVVLEELEEVVFLILPHH</sequence>
<dbReference type="EMBL" id="LXQA011098465">
    <property type="protein sequence ID" value="MCI84744.1"/>
    <property type="molecule type" value="Genomic_DNA"/>
</dbReference>
<dbReference type="Proteomes" id="UP000265520">
    <property type="component" value="Unassembled WGS sequence"/>
</dbReference>
<keyword evidence="2" id="KW-1185">Reference proteome</keyword>
<evidence type="ECO:0000313" key="1">
    <source>
        <dbReference type="EMBL" id="MCI84744.1"/>
    </source>
</evidence>
<accession>A0A392V8Z9</accession>
<comment type="caution">
    <text evidence="1">The sequence shown here is derived from an EMBL/GenBank/DDBJ whole genome shotgun (WGS) entry which is preliminary data.</text>
</comment>
<organism evidence="1 2">
    <name type="scientific">Trifolium medium</name>
    <dbReference type="NCBI Taxonomy" id="97028"/>
    <lineage>
        <taxon>Eukaryota</taxon>
        <taxon>Viridiplantae</taxon>
        <taxon>Streptophyta</taxon>
        <taxon>Embryophyta</taxon>
        <taxon>Tracheophyta</taxon>
        <taxon>Spermatophyta</taxon>
        <taxon>Magnoliopsida</taxon>
        <taxon>eudicotyledons</taxon>
        <taxon>Gunneridae</taxon>
        <taxon>Pentapetalae</taxon>
        <taxon>rosids</taxon>
        <taxon>fabids</taxon>
        <taxon>Fabales</taxon>
        <taxon>Fabaceae</taxon>
        <taxon>Papilionoideae</taxon>
        <taxon>50 kb inversion clade</taxon>
        <taxon>NPAAA clade</taxon>
        <taxon>Hologalegina</taxon>
        <taxon>IRL clade</taxon>
        <taxon>Trifolieae</taxon>
        <taxon>Trifolium</taxon>
    </lineage>
</organism>
<evidence type="ECO:0000313" key="2">
    <source>
        <dbReference type="Proteomes" id="UP000265520"/>
    </source>
</evidence>
<reference evidence="1 2" key="1">
    <citation type="journal article" date="2018" name="Front. Plant Sci.">
        <title>Red Clover (Trifolium pratense) and Zigzag Clover (T. medium) - A Picture of Genomic Similarities and Differences.</title>
        <authorList>
            <person name="Dluhosova J."/>
            <person name="Istvanek J."/>
            <person name="Nedelnik J."/>
            <person name="Repkova J."/>
        </authorList>
    </citation>
    <scope>NUCLEOTIDE SEQUENCE [LARGE SCALE GENOMIC DNA]</scope>
    <source>
        <strain evidence="2">cv. 10/8</strain>
        <tissue evidence="1">Leaf</tissue>
    </source>
</reference>
<proteinExistence type="predicted"/>
<dbReference type="AlphaFoldDB" id="A0A392V8Z9"/>
<name>A0A392V8Z9_9FABA</name>